<protein>
    <submittedName>
        <fullName evidence="2">Uncharacterized protein</fullName>
    </submittedName>
</protein>
<feature type="signal peptide" evidence="1">
    <location>
        <begin position="1"/>
        <end position="25"/>
    </location>
</feature>
<reference evidence="2" key="1">
    <citation type="submission" date="2020-06" db="EMBL/GenBank/DDBJ databases">
        <authorList>
            <person name="Onetto C."/>
        </authorList>
    </citation>
    <scope>NUCLEOTIDE SEQUENCE</scope>
</reference>
<proteinExistence type="predicted"/>
<evidence type="ECO:0000313" key="2">
    <source>
        <dbReference type="EMBL" id="CAD0099358.1"/>
    </source>
</evidence>
<feature type="chain" id="PRO_5040391399" evidence="1">
    <location>
        <begin position="26"/>
        <end position="126"/>
    </location>
</feature>
<accession>A0A9N8PKA8</accession>
<organism evidence="2 3">
    <name type="scientific">Aureobasidium mustum</name>
    <dbReference type="NCBI Taxonomy" id="2773714"/>
    <lineage>
        <taxon>Eukaryota</taxon>
        <taxon>Fungi</taxon>
        <taxon>Dikarya</taxon>
        <taxon>Ascomycota</taxon>
        <taxon>Pezizomycotina</taxon>
        <taxon>Dothideomycetes</taxon>
        <taxon>Dothideomycetidae</taxon>
        <taxon>Dothideales</taxon>
        <taxon>Saccotheciaceae</taxon>
        <taxon>Aureobasidium</taxon>
    </lineage>
</organism>
<comment type="caution">
    <text evidence="2">The sequence shown here is derived from an EMBL/GenBank/DDBJ whole genome shotgun (WGS) entry which is preliminary data.</text>
</comment>
<dbReference type="AlphaFoldDB" id="A0A9N8PKA8"/>
<sequence>MLNRSLSLLLFGLIALLSLATPTHAGPDFWAMWNNRNRCAQKDARVLAAINAFCNTNFYTGGPYASGGVAVAGVRVGVGATCRWGTFVPQVWCESQMLEVCAMGGGRGRGKRSYDGGCQHFWITNA</sequence>
<dbReference type="EMBL" id="CAIJEO010000010">
    <property type="protein sequence ID" value="CAD0099358.1"/>
    <property type="molecule type" value="Genomic_DNA"/>
</dbReference>
<keyword evidence="1" id="KW-0732">Signal</keyword>
<evidence type="ECO:0000256" key="1">
    <source>
        <dbReference type="SAM" id="SignalP"/>
    </source>
</evidence>
<dbReference type="Proteomes" id="UP000714618">
    <property type="component" value="Unassembled WGS sequence"/>
</dbReference>
<evidence type="ECO:0000313" key="3">
    <source>
        <dbReference type="Proteomes" id="UP000714618"/>
    </source>
</evidence>
<gene>
    <name evidence="2" type="ORF">AWRI4233_LOCUS8182</name>
</gene>
<keyword evidence="3" id="KW-1185">Reference proteome</keyword>
<dbReference type="OrthoDB" id="3828405at2759"/>
<name>A0A9N8PKA8_9PEZI</name>